<accession>A0A183GGC0</accession>
<name>A0A183GGC0_HELPZ</name>
<sequence>MDHEESDMGAGPENNDQSYEETNNDNPQQADLGPNIPESPFWRAEHKFDEVRNKTDGIPFMAANYFWETNKAF</sequence>
<feature type="region of interest" description="Disordered" evidence="1">
    <location>
        <begin position="1"/>
        <end position="40"/>
    </location>
</feature>
<keyword evidence="3" id="KW-1185">Reference proteome</keyword>
<organism evidence="3 4">
    <name type="scientific">Heligmosomoides polygyrus</name>
    <name type="common">Parasitic roundworm</name>
    <dbReference type="NCBI Taxonomy" id="6339"/>
    <lineage>
        <taxon>Eukaryota</taxon>
        <taxon>Metazoa</taxon>
        <taxon>Ecdysozoa</taxon>
        <taxon>Nematoda</taxon>
        <taxon>Chromadorea</taxon>
        <taxon>Rhabditida</taxon>
        <taxon>Rhabditina</taxon>
        <taxon>Rhabditomorpha</taxon>
        <taxon>Strongyloidea</taxon>
        <taxon>Heligmosomidae</taxon>
        <taxon>Heligmosomoides</taxon>
    </lineage>
</organism>
<proteinExistence type="predicted"/>
<gene>
    <name evidence="2" type="ORF">HPBE_LOCUS21507</name>
</gene>
<reference evidence="4" key="2">
    <citation type="submission" date="2019-09" db="UniProtKB">
        <authorList>
            <consortium name="WormBaseParasite"/>
        </authorList>
    </citation>
    <scope>IDENTIFICATION</scope>
</reference>
<evidence type="ECO:0000313" key="4">
    <source>
        <dbReference type="WBParaSite" id="HPBE_0002150801-mRNA-1"/>
    </source>
</evidence>
<dbReference type="Proteomes" id="UP000050761">
    <property type="component" value="Unassembled WGS sequence"/>
</dbReference>
<evidence type="ECO:0000313" key="2">
    <source>
        <dbReference type="EMBL" id="VDP26004.1"/>
    </source>
</evidence>
<evidence type="ECO:0000256" key="1">
    <source>
        <dbReference type="SAM" id="MobiDB-lite"/>
    </source>
</evidence>
<evidence type="ECO:0000313" key="3">
    <source>
        <dbReference type="Proteomes" id="UP000050761"/>
    </source>
</evidence>
<dbReference type="AlphaFoldDB" id="A0A183GGC0"/>
<protein>
    <submittedName>
        <fullName evidence="4">YTH domain-containing protein</fullName>
    </submittedName>
</protein>
<reference evidence="2 3" key="1">
    <citation type="submission" date="2018-11" db="EMBL/GenBank/DDBJ databases">
        <authorList>
            <consortium name="Pathogen Informatics"/>
        </authorList>
    </citation>
    <scope>NUCLEOTIDE SEQUENCE [LARGE SCALE GENOMIC DNA]</scope>
</reference>
<dbReference type="EMBL" id="UZAH01033069">
    <property type="protein sequence ID" value="VDP26004.1"/>
    <property type="molecule type" value="Genomic_DNA"/>
</dbReference>
<dbReference type="WBParaSite" id="HPBE_0002150801-mRNA-1">
    <property type="protein sequence ID" value="HPBE_0002150801-mRNA-1"/>
    <property type="gene ID" value="HPBE_0002150801"/>
</dbReference>
<accession>A0A3P8D187</accession>